<dbReference type="FunFam" id="1.10.150.80:FF:000026">
    <property type="entry name" value="ATP-dependent DEAD/H DNA helicase recQ, putative"/>
    <property type="match status" value="1"/>
</dbReference>
<evidence type="ECO:0000259" key="15">
    <source>
        <dbReference type="PROSITE" id="PS51194"/>
    </source>
</evidence>
<feature type="region of interest" description="Disordered" evidence="13">
    <location>
        <begin position="1187"/>
        <end position="1239"/>
    </location>
</feature>
<feature type="compositionally biased region" description="Acidic residues" evidence="13">
    <location>
        <begin position="894"/>
        <end position="906"/>
    </location>
</feature>
<dbReference type="InterPro" id="IPR036388">
    <property type="entry name" value="WH-like_DNA-bd_sf"/>
</dbReference>
<dbReference type="GO" id="GO:0005737">
    <property type="term" value="C:cytoplasm"/>
    <property type="evidence" value="ECO:0000318"/>
    <property type="project" value="GO_Central"/>
</dbReference>
<dbReference type="FunFam" id="3.40.50.300:FF:000296">
    <property type="entry name" value="ATP-dependent DNA helicase RecQ"/>
    <property type="match status" value="1"/>
</dbReference>
<dbReference type="CDD" id="cd18794">
    <property type="entry name" value="SF2_C_RecQ"/>
    <property type="match status" value="1"/>
</dbReference>
<dbReference type="VEuPathDB" id="TriTrypDB:LMJFC_240023200"/>
<feature type="domain" description="Helicase ATP-binding" evidence="14">
    <location>
        <begin position="278"/>
        <end position="455"/>
    </location>
</feature>
<feature type="region of interest" description="Disordered" evidence="13">
    <location>
        <begin position="1492"/>
        <end position="1550"/>
    </location>
</feature>
<dbReference type="Gene3D" id="1.10.150.80">
    <property type="entry name" value="HRDC domain"/>
    <property type="match status" value="1"/>
</dbReference>
<dbReference type="Pfam" id="PF00270">
    <property type="entry name" value="DEAD"/>
    <property type="match status" value="1"/>
</dbReference>
<keyword evidence="3" id="KW-0547">Nucleotide-binding</keyword>
<keyword evidence="7" id="KW-0238">DNA-binding</keyword>
<evidence type="ECO:0000256" key="10">
    <source>
        <dbReference type="ARBA" id="ARBA00034617"/>
    </source>
</evidence>
<dbReference type="PANTHER" id="PTHR13710:SF153">
    <property type="entry name" value="RECQ-LIKE DNA HELICASE BLM"/>
    <property type="match status" value="1"/>
</dbReference>
<dbReference type="OMA" id="DFAVCAF"/>
<comment type="catalytic activity">
    <reaction evidence="10">
        <text>Couples ATP hydrolysis with the unwinding of duplex DNA by translocating in the 3'-5' direction.</text>
        <dbReference type="EC" id="5.6.2.4"/>
    </reaction>
</comment>
<dbReference type="GO" id="GO:0005524">
    <property type="term" value="F:ATP binding"/>
    <property type="evidence" value="ECO:0007669"/>
    <property type="project" value="UniProtKB-KW"/>
</dbReference>
<dbReference type="InterPro" id="IPR001650">
    <property type="entry name" value="Helicase_C-like"/>
</dbReference>
<feature type="region of interest" description="Disordered" evidence="13">
    <location>
        <begin position="858"/>
        <end position="906"/>
    </location>
</feature>
<dbReference type="CDD" id="cd17920">
    <property type="entry name" value="DEXHc_RecQ"/>
    <property type="match status" value="1"/>
</dbReference>
<dbReference type="EC" id="5.6.2.4" evidence="11"/>
<dbReference type="STRING" id="5664.Q4QAH8"/>
<dbReference type="eggNOG" id="KOG0351">
    <property type="taxonomic scope" value="Eukaryota"/>
</dbReference>
<keyword evidence="6" id="KW-0067">ATP-binding</keyword>
<dbReference type="VEuPathDB" id="TriTrypDB:LMJLV39_240022200"/>
<accession>Q4QAH8</accession>
<dbReference type="GO" id="GO:0006260">
    <property type="term" value="P:DNA replication"/>
    <property type="evidence" value="ECO:0000318"/>
    <property type="project" value="GO_Central"/>
</dbReference>
<feature type="compositionally biased region" description="Basic residues" evidence="13">
    <location>
        <begin position="875"/>
        <end position="889"/>
    </location>
</feature>
<reference evidence="16 17" key="2">
    <citation type="journal article" date="2011" name="Genome Res.">
        <title>Chromosome and gene copy number variation allow major structural change between species and strains of Leishmania.</title>
        <authorList>
            <person name="Rogers M.B."/>
            <person name="Hilley J.D."/>
            <person name="Dickens N.J."/>
            <person name="Wilkes J."/>
            <person name="Bates P.A."/>
            <person name="Depledge D.P."/>
            <person name="Harris D."/>
            <person name="Her Y."/>
            <person name="Herzyk P."/>
            <person name="Imamura H."/>
            <person name="Otto T.D."/>
            <person name="Sanders M."/>
            <person name="Seeger K."/>
            <person name="Dujardin J.C."/>
            <person name="Berriman M."/>
            <person name="Smith D.F."/>
            <person name="Hertz-Fowler C."/>
            <person name="Mottram J.C."/>
        </authorList>
    </citation>
    <scope>NUCLEOTIDE SEQUENCE [LARGE SCALE GENOMIC DNA]</scope>
    <source>
        <strain evidence="17">MHOM/IL/81/Friedlin</strain>
    </source>
</reference>
<keyword evidence="17" id="KW-1185">Reference proteome</keyword>
<dbReference type="EMBL" id="FR796420">
    <property type="protein sequence ID" value="CAJ05096.1"/>
    <property type="molecule type" value="Genomic_DNA"/>
</dbReference>
<dbReference type="InParanoid" id="Q4QAH8"/>
<feature type="compositionally biased region" description="Low complexity" evidence="13">
    <location>
        <begin position="1627"/>
        <end position="1644"/>
    </location>
</feature>
<dbReference type="HOGENOM" id="CLU_241189_0_0_1"/>
<dbReference type="GO" id="GO:0009378">
    <property type="term" value="F:four-way junction helicase activity"/>
    <property type="evidence" value="ECO:0000318"/>
    <property type="project" value="GO_Central"/>
</dbReference>
<feature type="domain" description="Helicase C-terminal" evidence="15">
    <location>
        <begin position="481"/>
        <end position="632"/>
    </location>
</feature>
<dbReference type="KEGG" id="lma:LMJF_24_1530"/>
<evidence type="ECO:0000313" key="17">
    <source>
        <dbReference type="Proteomes" id="UP000000542"/>
    </source>
</evidence>
<dbReference type="SMART" id="SM00490">
    <property type="entry name" value="HELICc"/>
    <property type="match status" value="1"/>
</dbReference>
<reference evidence="16 17" key="1">
    <citation type="journal article" date="2005" name="Science">
        <title>The genome of the kinetoplastid parasite, Leishmania major.</title>
        <authorList>
            <person name="Ivens A.C."/>
            <person name="Peacock C.S."/>
            <person name="Worthey E.A."/>
            <person name="Murphy L."/>
            <person name="Aggarwal G."/>
            <person name="Berriman M."/>
            <person name="Sisk E."/>
            <person name="Rajandream M.A."/>
            <person name="Adlem E."/>
            <person name="Aert R."/>
            <person name="Anupama A."/>
            <person name="Apostolou Z."/>
            <person name="Attipoe P."/>
            <person name="Bason N."/>
            <person name="Bauser C."/>
            <person name="Beck A."/>
            <person name="Beverley S.M."/>
            <person name="Bianchettin G."/>
            <person name="Borzym K."/>
            <person name="Bothe G."/>
            <person name="Bruschi C.V."/>
            <person name="Collins M."/>
            <person name="Cadag E."/>
            <person name="Ciarloni L."/>
            <person name="Clayton C."/>
            <person name="Coulson R.M."/>
            <person name="Cronin A."/>
            <person name="Cruz A.K."/>
            <person name="Davies R.M."/>
            <person name="De Gaudenzi J."/>
            <person name="Dobson D.E."/>
            <person name="Duesterhoeft A."/>
            <person name="Fazelina G."/>
            <person name="Fosker N."/>
            <person name="Frasch A.C."/>
            <person name="Fraser A."/>
            <person name="Fuchs M."/>
            <person name="Gabel C."/>
            <person name="Goble A."/>
            <person name="Goffeau A."/>
            <person name="Harris D."/>
            <person name="Hertz-Fowler C."/>
            <person name="Hilbert H."/>
            <person name="Horn D."/>
            <person name="Huang Y."/>
            <person name="Klages S."/>
            <person name="Knights A."/>
            <person name="Kube M."/>
            <person name="Larke N."/>
            <person name="Litvin L."/>
            <person name="Lord A."/>
            <person name="Louie T."/>
            <person name="Marra M."/>
            <person name="Masuy D."/>
            <person name="Matthews K."/>
            <person name="Michaeli S."/>
            <person name="Mottram J.C."/>
            <person name="Muller-Auer S."/>
            <person name="Munden H."/>
            <person name="Nelson S."/>
            <person name="Norbertczak H."/>
            <person name="Oliver K."/>
            <person name="O'neil S."/>
            <person name="Pentony M."/>
            <person name="Pohl T.M."/>
            <person name="Price C."/>
            <person name="Purnelle B."/>
            <person name="Quail M.A."/>
            <person name="Rabbinowitsch E."/>
            <person name="Reinhardt R."/>
            <person name="Rieger M."/>
            <person name="Rinta J."/>
            <person name="Robben J."/>
            <person name="Robertson L."/>
            <person name="Ruiz J.C."/>
            <person name="Rutter S."/>
            <person name="Saunders D."/>
            <person name="Schafer M."/>
            <person name="Schein J."/>
            <person name="Schwartz D.C."/>
            <person name="Seeger K."/>
            <person name="Seyler A."/>
            <person name="Sharp S."/>
            <person name="Shin H."/>
            <person name="Sivam D."/>
            <person name="Squares R."/>
            <person name="Squares S."/>
            <person name="Tosato V."/>
            <person name="Vogt C."/>
            <person name="Volckaert G."/>
            <person name="Wambutt R."/>
            <person name="Warren T."/>
            <person name="Wedler H."/>
            <person name="Woodward J."/>
            <person name="Zhou S."/>
            <person name="Zimmermann W."/>
            <person name="Smith D.F."/>
            <person name="Blackwell J.M."/>
            <person name="Stuart K.D."/>
            <person name="Barrell B."/>
            <person name="Myler P.J."/>
        </authorList>
    </citation>
    <scope>NUCLEOTIDE SEQUENCE [LARGE SCALE GENOMIC DNA]</scope>
    <source>
        <strain evidence="17">MHOM/IL/81/Friedlin</strain>
    </source>
</reference>
<feature type="compositionally biased region" description="Low complexity" evidence="13">
    <location>
        <begin position="944"/>
        <end position="956"/>
    </location>
</feature>
<keyword evidence="5 16" id="KW-0347">Helicase</keyword>
<feature type="compositionally biased region" description="Low complexity" evidence="13">
    <location>
        <begin position="140"/>
        <end position="153"/>
    </location>
</feature>
<dbReference type="VEuPathDB" id="TriTrypDB:LMJSD75_240021500"/>
<dbReference type="VEuPathDB" id="TriTrypDB:LmjF.24.1530"/>
<comment type="subcellular location">
    <subcellularLocation>
        <location evidence="1">Nucleus</location>
    </subcellularLocation>
</comment>
<feature type="region of interest" description="Disordered" evidence="13">
    <location>
        <begin position="115"/>
        <end position="160"/>
    </location>
</feature>
<dbReference type="Pfam" id="PF16124">
    <property type="entry name" value="RecQ_Zn_bind"/>
    <property type="match status" value="1"/>
</dbReference>
<evidence type="ECO:0000256" key="13">
    <source>
        <dbReference type="SAM" id="MobiDB-lite"/>
    </source>
</evidence>
<dbReference type="SMART" id="SM00487">
    <property type="entry name" value="DEXDc"/>
    <property type="match status" value="1"/>
</dbReference>
<dbReference type="GO" id="GO:0000724">
    <property type="term" value="P:double-strand break repair via homologous recombination"/>
    <property type="evidence" value="ECO:0000318"/>
    <property type="project" value="GO_Central"/>
</dbReference>
<comment type="similarity">
    <text evidence="2">Belongs to the helicase family. RecQ subfamily.</text>
</comment>
<proteinExistence type="inferred from homology"/>
<dbReference type="PANTHER" id="PTHR13710">
    <property type="entry name" value="DNA HELICASE RECQ FAMILY MEMBER"/>
    <property type="match status" value="1"/>
</dbReference>
<keyword evidence="4" id="KW-0378">Hydrolase</keyword>
<dbReference type="InterPro" id="IPR011545">
    <property type="entry name" value="DEAD/DEAH_box_helicase_dom"/>
</dbReference>
<organism evidence="16 17">
    <name type="scientific">Leishmania major</name>
    <dbReference type="NCBI Taxonomy" id="5664"/>
    <lineage>
        <taxon>Eukaryota</taxon>
        <taxon>Discoba</taxon>
        <taxon>Euglenozoa</taxon>
        <taxon>Kinetoplastea</taxon>
        <taxon>Metakinetoplastina</taxon>
        <taxon>Trypanosomatida</taxon>
        <taxon>Trypanosomatidae</taxon>
        <taxon>Leishmaniinae</taxon>
        <taxon>Leishmania</taxon>
    </lineage>
</organism>
<evidence type="ECO:0000256" key="6">
    <source>
        <dbReference type="ARBA" id="ARBA00022840"/>
    </source>
</evidence>
<evidence type="ECO:0000256" key="12">
    <source>
        <dbReference type="SAM" id="Coils"/>
    </source>
</evidence>
<dbReference type="PROSITE" id="PS51194">
    <property type="entry name" value="HELICASE_CTER"/>
    <property type="match status" value="1"/>
</dbReference>
<gene>
    <name evidence="16" type="ORF">LMJF_24_1530</name>
</gene>
<keyword evidence="8" id="KW-0413">Isomerase</keyword>
<dbReference type="NCBIfam" id="TIGR00614">
    <property type="entry name" value="recQ_fam"/>
    <property type="match status" value="1"/>
</dbReference>
<evidence type="ECO:0000256" key="8">
    <source>
        <dbReference type="ARBA" id="ARBA00023235"/>
    </source>
</evidence>
<evidence type="ECO:0000256" key="11">
    <source>
        <dbReference type="ARBA" id="ARBA00034808"/>
    </source>
</evidence>
<feature type="compositionally biased region" description="Polar residues" evidence="13">
    <location>
        <begin position="1211"/>
        <end position="1223"/>
    </location>
</feature>
<dbReference type="RefSeq" id="XP_001683670.1">
    <property type="nucleotide sequence ID" value="XM_001683618.1"/>
</dbReference>
<dbReference type="GO" id="GO:0016787">
    <property type="term" value="F:hydrolase activity"/>
    <property type="evidence" value="ECO:0007669"/>
    <property type="project" value="UniProtKB-KW"/>
</dbReference>
<keyword evidence="9" id="KW-0539">Nucleus</keyword>
<feature type="region of interest" description="Disordered" evidence="13">
    <location>
        <begin position="1433"/>
        <end position="1458"/>
    </location>
</feature>
<keyword evidence="12" id="KW-0175">Coiled coil</keyword>
<feature type="compositionally biased region" description="Polar residues" evidence="13">
    <location>
        <begin position="963"/>
        <end position="983"/>
    </location>
</feature>
<evidence type="ECO:0000256" key="5">
    <source>
        <dbReference type="ARBA" id="ARBA00022806"/>
    </source>
</evidence>
<feature type="coiled-coil region" evidence="12">
    <location>
        <begin position="4"/>
        <end position="45"/>
    </location>
</feature>
<name>Q4QAH8_LEIMA</name>
<dbReference type="InterPro" id="IPR014001">
    <property type="entry name" value="Helicase_ATP-bd"/>
</dbReference>
<dbReference type="SUPFAM" id="SSF52540">
    <property type="entry name" value="P-loop containing nucleoside triphosphate hydrolases"/>
    <property type="match status" value="1"/>
</dbReference>
<feature type="region of interest" description="Disordered" evidence="13">
    <location>
        <begin position="1623"/>
        <end position="1691"/>
    </location>
</feature>
<feature type="compositionally biased region" description="Low complexity" evidence="13">
    <location>
        <begin position="1496"/>
        <end position="1513"/>
    </location>
</feature>
<sequence length="1691" mass="179028">MRFVAKQLREAQHHRDDLVFLEDEEHDASDELQQLDVRIAELEQRFAHFRVFQARLLSRPTPASTPPSFSSMSSSLVRSPRATSVMDFGGGIYGNAAAQISSGAHGPGIGSSAGVAGYTGGGEQRGPLMQSTAPSPCPAAPTSGPPSAAGATGAPPPCGDWPTTITEYSVNRGDIGGCAPALPGPWVSDGNGGTTSFRSAECSAFSARKGFSWEAYEQQVDPEALSRDALSRTAHVELPVNPTHQYGGERFPWSAELRRMMREVFGLHDYRFCQLEIMNACMDGRDVFVLLPTGGGKSLCYQLPALMPNPAQVTIVVSPLISLIQDQVYALIANDIPAMALTGQTNDAARRSLFQEWASGHVVHTLVYVTPEYFGRSDHFVGTLQGLADKGLLCRFVIDEAHCVSQWGHDFRPDYRKLSVLKRQFLRTPITALTATATDLVQQDVIKTLALRDAIIFKGSFNRANLKYSVQHVRGKQVIPVVEDLVLHRFSPSSCGIVYCLSRKDCEEMAAALVRRGIKASYYHSEAASKNERQERWTRDELQVICATIAFGMGINKPDVRYVVHAAMPKSIEGYYQESGRAGRDGLPSECVLLSTTTDRQRQERLIHGSKDWRASLTSLHRMLAYTLNDVDCRRRQQLHHFGEQVDVHFCLTQRAAAGGGAMPPLPPTSAASVSAVTQLCDNCASKLAEGWTVKEVDVGNILLDLYAIILRLGTMTSKQLIGVYRGSVSEIGRAVEMRMRVKGTPAEYKTGAKHSKVLLDRTLLEGMHLGLLEERLDSINDFAVCAFVELGGTPAAQQLHRDIKAGHRVITLRLRDVKARSGKGDASFGAVASAVSGATAKDDMPLVELFDSAQRQAAVGDGRGTRASAAAPEKKRRKPAAKKGRRGSRYVLDEADGSTDDDEGAISSIEEDSAMSNSMASFIDDESGSTATLSYISSVTTPQRDGTGASAAAAGRRQRTSLTARSQDGVFSTLSEDTQGQPQVHRPPRKRTRGDAADQRAAVAQRGLGGAAAALAAPASTVPAARLERLKALLQEEMDRLVQTLVSQAVGCRSYNVMPKSTILRLTETLAIPGWGSVGDLIDLEGMGKNKVKRYGADILRVYRHFRYIHIGDVEELSEAEAAEVKDVKTAVRPRNRLGRANASAGELIAENDGEEECGGDGDRLASTTASGFAGGIDIEAGAMTGRATHQQAQRPILLDPATPEKARASVSSAAGTPSRDSGSGVALPGTLGDQPRQRRTMFTFSSTTAAAPAAVSISIGSRSSSPRLSLQAHEGCAAAPPLPPPANPAAAVNGAADSYDQLTCDPSVANAHGNTRMIAAPGAGAALPPHEPHPHQLPMPQFSAPLFPEPPAWQTPATAAAASVVPISGTPAPLLLPHNSTAGRNAHLFSPSAPSFASASALLGGAGLPMAQRPCPQVPQQPSTMMTLAAPSDAVRGGDPSLADTLRGSGQTGAAHAAENSELLIGSSPIPTQQQQQLRHTYFSNCQSAPQTLSGSVGETGEGQQSSSGVVLLGADGPTQGPWMPPTSTAGRAHDAPPPPPPHAGKDMHSVEYLMGLCNDARSRTPLSGRPSGSATRGGGGPSRSTMPVPARSAVYSTVAATANADHAVSHSLPCPTAGGRPLGSGSTLSSSCAEESISFSERPLFQTSTPESAPQPKLQKQEDGAAAGGDNGAGRDRQEVFTVDDDSE</sequence>
<dbReference type="FunFam" id="1.10.10.10:FF:000958">
    <property type="entry name" value="ATP-dependent DEAD/H DNA helicase recQ, putative"/>
    <property type="match status" value="1"/>
</dbReference>
<dbReference type="Gene3D" id="1.10.10.10">
    <property type="entry name" value="Winged helix-like DNA-binding domain superfamily/Winged helix DNA-binding domain"/>
    <property type="match status" value="1"/>
</dbReference>
<dbReference type="InterPro" id="IPR044876">
    <property type="entry name" value="HRDC_dom_sf"/>
</dbReference>
<dbReference type="Pfam" id="PF00271">
    <property type="entry name" value="Helicase_C"/>
    <property type="match status" value="1"/>
</dbReference>
<evidence type="ECO:0000256" key="1">
    <source>
        <dbReference type="ARBA" id="ARBA00004123"/>
    </source>
</evidence>
<evidence type="ECO:0000256" key="9">
    <source>
        <dbReference type="ARBA" id="ARBA00023242"/>
    </source>
</evidence>
<feature type="region of interest" description="Disordered" evidence="13">
    <location>
        <begin position="1563"/>
        <end position="1591"/>
    </location>
</feature>
<evidence type="ECO:0000256" key="3">
    <source>
        <dbReference type="ARBA" id="ARBA00022741"/>
    </source>
</evidence>
<dbReference type="PROSITE" id="PS51192">
    <property type="entry name" value="HELICASE_ATP_BIND_1"/>
    <property type="match status" value="1"/>
</dbReference>
<evidence type="ECO:0000256" key="2">
    <source>
        <dbReference type="ARBA" id="ARBA00005446"/>
    </source>
</evidence>
<dbReference type="GO" id="GO:0043138">
    <property type="term" value="F:3'-5' DNA helicase activity"/>
    <property type="evidence" value="ECO:0000318"/>
    <property type="project" value="GO_Central"/>
</dbReference>
<feature type="compositionally biased region" description="Gly residues" evidence="13">
    <location>
        <begin position="115"/>
        <end position="124"/>
    </location>
</feature>
<evidence type="ECO:0000313" key="16">
    <source>
        <dbReference type="EMBL" id="CAJ05096.1"/>
    </source>
</evidence>
<dbReference type="Gene3D" id="3.40.50.300">
    <property type="entry name" value="P-loop containing nucleotide triphosphate hydrolases"/>
    <property type="match status" value="2"/>
</dbReference>
<evidence type="ECO:0000256" key="7">
    <source>
        <dbReference type="ARBA" id="ARBA00023125"/>
    </source>
</evidence>
<dbReference type="GeneID" id="5652320"/>
<dbReference type="GO" id="GO:0005694">
    <property type="term" value="C:chromosome"/>
    <property type="evidence" value="ECO:0000318"/>
    <property type="project" value="GO_Central"/>
</dbReference>
<dbReference type="GO" id="GO:0003677">
    <property type="term" value="F:DNA binding"/>
    <property type="evidence" value="ECO:0007669"/>
    <property type="project" value="UniProtKB-KW"/>
</dbReference>
<dbReference type="GO" id="GO:0005634">
    <property type="term" value="C:nucleus"/>
    <property type="evidence" value="ECO:0000318"/>
    <property type="project" value="GO_Central"/>
</dbReference>
<dbReference type="Proteomes" id="UP000000542">
    <property type="component" value="Chromosome 24"/>
</dbReference>
<evidence type="ECO:0000259" key="14">
    <source>
        <dbReference type="PROSITE" id="PS51192"/>
    </source>
</evidence>
<feature type="region of interest" description="Disordered" evidence="13">
    <location>
        <begin position="939"/>
        <end position="1003"/>
    </location>
</feature>
<evidence type="ECO:0000256" key="4">
    <source>
        <dbReference type="ARBA" id="ARBA00022801"/>
    </source>
</evidence>
<dbReference type="InterPro" id="IPR004589">
    <property type="entry name" value="DNA_helicase_ATP-dep_RecQ"/>
</dbReference>
<protein>
    <recommendedName>
        <fullName evidence="11">DNA 3'-5' helicase</fullName>
        <ecNumber evidence="11">5.6.2.4</ecNumber>
    </recommendedName>
</protein>
<dbReference type="InterPro" id="IPR027417">
    <property type="entry name" value="P-loop_NTPase"/>
</dbReference>
<dbReference type="InterPro" id="IPR032284">
    <property type="entry name" value="RecQ_Zn-bd"/>
</dbReference>